<dbReference type="PROSITE" id="PS51257">
    <property type="entry name" value="PROKAR_LIPOPROTEIN"/>
    <property type="match status" value="1"/>
</dbReference>
<evidence type="ECO:0000256" key="6">
    <source>
        <dbReference type="SAM" id="SignalP"/>
    </source>
</evidence>
<dbReference type="Gene3D" id="3.40.190.10">
    <property type="entry name" value="Periplasmic binding protein-like II"/>
    <property type="match status" value="2"/>
</dbReference>
<evidence type="ECO:0000313" key="9">
    <source>
        <dbReference type="Proteomes" id="UP000581206"/>
    </source>
</evidence>
<feature type="signal peptide" evidence="6">
    <location>
        <begin position="1"/>
        <end position="24"/>
    </location>
</feature>
<protein>
    <recommendedName>
        <fullName evidence="4">Phosphate-binding protein</fullName>
    </recommendedName>
</protein>
<evidence type="ECO:0000256" key="1">
    <source>
        <dbReference type="ARBA" id="ARBA00008725"/>
    </source>
</evidence>
<evidence type="ECO:0000256" key="2">
    <source>
        <dbReference type="ARBA" id="ARBA00022448"/>
    </source>
</evidence>
<dbReference type="InterPro" id="IPR024370">
    <property type="entry name" value="PBP_domain"/>
</dbReference>
<organism evidence="8 9">
    <name type="scientific">Cellulomonas denverensis</name>
    <dbReference type="NCBI Taxonomy" id="264297"/>
    <lineage>
        <taxon>Bacteria</taxon>
        <taxon>Bacillati</taxon>
        <taxon>Actinomycetota</taxon>
        <taxon>Actinomycetes</taxon>
        <taxon>Micrococcales</taxon>
        <taxon>Cellulomonadaceae</taxon>
        <taxon>Cellulomonas</taxon>
    </lineage>
</organism>
<dbReference type="PANTHER" id="PTHR42996">
    <property type="entry name" value="PHOSPHATE-BINDING PROTEIN PSTS"/>
    <property type="match status" value="1"/>
</dbReference>
<keyword evidence="2 4" id="KW-0813">Transport</keyword>
<keyword evidence="3 4" id="KW-0592">Phosphate transport</keyword>
<evidence type="ECO:0000313" key="8">
    <source>
        <dbReference type="EMBL" id="NKY22934.1"/>
    </source>
</evidence>
<dbReference type="GO" id="GO:0042301">
    <property type="term" value="F:phosphate ion binding"/>
    <property type="evidence" value="ECO:0007669"/>
    <property type="project" value="InterPro"/>
</dbReference>
<evidence type="ECO:0000256" key="3">
    <source>
        <dbReference type="ARBA" id="ARBA00022592"/>
    </source>
</evidence>
<evidence type="ECO:0000256" key="5">
    <source>
        <dbReference type="SAM" id="MobiDB-lite"/>
    </source>
</evidence>
<proteinExistence type="inferred from homology"/>
<name>A0A7X6KVB8_9CELL</name>
<reference evidence="8 9" key="1">
    <citation type="submission" date="2020-04" db="EMBL/GenBank/DDBJ databases">
        <title>MicrobeNet Type strains.</title>
        <authorList>
            <person name="Nicholson A.C."/>
        </authorList>
    </citation>
    <scope>NUCLEOTIDE SEQUENCE [LARGE SCALE GENOMIC DNA]</scope>
    <source>
        <strain evidence="8 9">ATCC BAA-788</strain>
    </source>
</reference>
<feature type="chain" id="PRO_5039452938" description="Phosphate-binding protein" evidence="6">
    <location>
        <begin position="25"/>
        <end position="370"/>
    </location>
</feature>
<evidence type="ECO:0000259" key="7">
    <source>
        <dbReference type="Pfam" id="PF12849"/>
    </source>
</evidence>
<dbReference type="PANTHER" id="PTHR42996:SF1">
    <property type="entry name" value="PHOSPHATE-BINDING PROTEIN PSTS"/>
    <property type="match status" value="1"/>
</dbReference>
<evidence type="ECO:0000256" key="4">
    <source>
        <dbReference type="PIRNR" id="PIRNR002756"/>
    </source>
</evidence>
<dbReference type="GO" id="GO:0035435">
    <property type="term" value="P:phosphate ion transmembrane transport"/>
    <property type="evidence" value="ECO:0007669"/>
    <property type="project" value="InterPro"/>
</dbReference>
<dbReference type="SUPFAM" id="SSF53850">
    <property type="entry name" value="Periplasmic binding protein-like II"/>
    <property type="match status" value="1"/>
</dbReference>
<dbReference type="EMBL" id="JAAXOX010000004">
    <property type="protein sequence ID" value="NKY22934.1"/>
    <property type="molecule type" value="Genomic_DNA"/>
</dbReference>
<dbReference type="CDD" id="cd13565">
    <property type="entry name" value="PBP2_PstS"/>
    <property type="match status" value="1"/>
</dbReference>
<dbReference type="AlphaFoldDB" id="A0A7X6KVB8"/>
<comment type="similarity">
    <text evidence="1 4">Belongs to the PstS family.</text>
</comment>
<dbReference type="GO" id="GO:0043190">
    <property type="term" value="C:ATP-binding cassette (ABC) transporter complex"/>
    <property type="evidence" value="ECO:0007669"/>
    <property type="project" value="InterPro"/>
</dbReference>
<dbReference type="PIRSF" id="PIRSF002756">
    <property type="entry name" value="PstS"/>
    <property type="match status" value="1"/>
</dbReference>
<keyword evidence="6" id="KW-0732">Signal</keyword>
<dbReference type="Pfam" id="PF12849">
    <property type="entry name" value="PBP_like_2"/>
    <property type="match status" value="1"/>
</dbReference>
<dbReference type="NCBIfam" id="TIGR00975">
    <property type="entry name" value="3a0107s03"/>
    <property type="match status" value="1"/>
</dbReference>
<dbReference type="RefSeq" id="WP_168630068.1">
    <property type="nucleotide sequence ID" value="NZ_BONL01000001.1"/>
</dbReference>
<dbReference type="InterPro" id="IPR050962">
    <property type="entry name" value="Phosphate-bind_PstS"/>
</dbReference>
<feature type="compositionally biased region" description="Low complexity" evidence="5">
    <location>
        <begin position="33"/>
        <end position="56"/>
    </location>
</feature>
<dbReference type="Proteomes" id="UP000581206">
    <property type="component" value="Unassembled WGS sequence"/>
</dbReference>
<keyword evidence="9" id="KW-1185">Reference proteome</keyword>
<feature type="domain" description="PBP" evidence="7">
    <location>
        <begin position="43"/>
        <end position="337"/>
    </location>
</feature>
<gene>
    <name evidence="8" type="primary">pstS</name>
    <name evidence="8" type="ORF">HGA03_09690</name>
</gene>
<comment type="caution">
    <text evidence="8">The sequence shown here is derived from an EMBL/GenBank/DDBJ whole genome shotgun (WGS) entry which is preliminary data.</text>
</comment>
<sequence length="370" mass="37478">MKLNRGTGALALAGVLALSLAACGSDNPTGEDTTAASGSGETSSLSGELNGSGASSQESAMEAWRAGFQSQNPDVTVSYDPVGSGGGRTAFLDGSVQFAGTDSALEEEELTQAQDRCFGSGAVDLPVYVSPIAVVFNLEGVDSLNMSAATIANIFNGTITTWNDPAIVAENPDAELPATAITPVHRSDESGTTKNFTDYLAKASGGAWADEASGDWPLDGGESGAQTSGLIQAVQGGNGTIGYADFSKAGDLGLVSIQVGDDWVAPSEEGAATALDASPRDDSRADGDIVIDIDRETTEAGAYPMILVSYLVACQAYDSQDDVDLVQGFLTYVASAEGQAASESAAGSAPISDALRTDVQASIDAITLAS</sequence>
<accession>A0A7X6KVB8</accession>
<feature type="region of interest" description="Disordered" evidence="5">
    <location>
        <begin position="27"/>
        <end position="62"/>
    </location>
</feature>
<dbReference type="InterPro" id="IPR005673">
    <property type="entry name" value="ABC_phos-bd_PstS"/>
</dbReference>